<accession>A0A2N0DDA9</accession>
<evidence type="ECO:0000313" key="2">
    <source>
        <dbReference type="Proteomes" id="UP000232164"/>
    </source>
</evidence>
<reference evidence="1 2" key="1">
    <citation type="submission" date="2017-11" db="EMBL/GenBank/DDBJ databases">
        <authorList>
            <person name="Han C.G."/>
        </authorList>
    </citation>
    <scope>NUCLEOTIDE SEQUENCE [LARGE SCALE GENOMIC DNA]</scope>
    <source>
        <strain evidence="1 2">HCNT1</strain>
    </source>
</reference>
<dbReference type="EMBL" id="PIQN01000005">
    <property type="protein sequence ID" value="PKA44036.1"/>
    <property type="molecule type" value="Genomic_DNA"/>
</dbReference>
<dbReference type="Proteomes" id="UP000232164">
    <property type="component" value="Unassembled WGS sequence"/>
</dbReference>
<name>A0A2N0DDA9_RHISU</name>
<proteinExistence type="predicted"/>
<evidence type="ECO:0000313" key="1">
    <source>
        <dbReference type="EMBL" id="PKA44036.1"/>
    </source>
</evidence>
<reference evidence="1 2" key="2">
    <citation type="submission" date="2017-12" db="EMBL/GenBank/DDBJ databases">
        <title>Genome sequence of Rhizobium sullae HCNT1 isolated from Sulla coronaria nodules and featuring peculiar denitrification phenotypes.</title>
        <authorList>
            <person name="De Diego-Diaz B."/>
            <person name="Treu L."/>
            <person name="Campanaro S."/>
            <person name="Da Silva Duarte V."/>
            <person name="Basaglia M."/>
            <person name="Favaro L."/>
            <person name="Casella S."/>
            <person name="Squartini A."/>
        </authorList>
    </citation>
    <scope>NUCLEOTIDE SEQUENCE [LARGE SCALE GENOMIC DNA]</scope>
    <source>
        <strain evidence="1 2">HCNT1</strain>
    </source>
</reference>
<gene>
    <name evidence="1" type="ORF">CWR43_06945</name>
</gene>
<organism evidence="1 2">
    <name type="scientific">Rhizobium sullae</name>
    <name type="common">Rhizobium hedysari</name>
    <dbReference type="NCBI Taxonomy" id="50338"/>
    <lineage>
        <taxon>Bacteria</taxon>
        <taxon>Pseudomonadati</taxon>
        <taxon>Pseudomonadota</taxon>
        <taxon>Alphaproteobacteria</taxon>
        <taxon>Hyphomicrobiales</taxon>
        <taxon>Rhizobiaceae</taxon>
        <taxon>Rhizobium/Agrobacterium group</taxon>
        <taxon>Rhizobium</taxon>
    </lineage>
</organism>
<dbReference type="AlphaFoldDB" id="A0A2N0DDA9"/>
<protein>
    <submittedName>
        <fullName evidence="1">Uncharacterized protein</fullName>
    </submittedName>
</protein>
<comment type="caution">
    <text evidence="1">The sequence shown here is derived from an EMBL/GenBank/DDBJ whole genome shotgun (WGS) entry which is preliminary data.</text>
</comment>
<sequence length="84" mass="9323">MRGSTAKFGGNRMYALRRCAGSNRQTLVEFAKKTDMEVAGASGEQVFSIVRADAAREWVRRGKEHETGLLINDGKIRYACLSRA</sequence>